<feature type="chain" id="PRO_5043560697" description="Transglycosylase SLT domain-containing protein" evidence="1">
    <location>
        <begin position="28"/>
        <end position="805"/>
    </location>
</feature>
<evidence type="ECO:0000313" key="3">
    <source>
        <dbReference type="EMBL" id="BDU49467.1"/>
    </source>
</evidence>
<dbReference type="KEGG" id="haby:HLVA_00360"/>
<dbReference type="InterPro" id="IPR008258">
    <property type="entry name" value="Transglycosylase_SLT_dom_1"/>
</dbReference>
<sequence length="805" mass="93299">MKMKRFAVKMMVLGVMLFSVLGCFNNALEDGVQKGELVENLALPPEEQGEMDRIQEEISRSFPLEVRNIDITRASNPSKRTIKATMKEVGRKYNIPYEILYGLALEESHLRQFKSNGKPLISRDKGYGLMQVTPWAVRTKFNTNSLAYDYRYNIEAGAQVILGKWRYITRRNPVGNNNPKILENWYFAIWAYNGFCKVNNPNYYKNGPHRWRNRHMSWVRYSAYQSEVLRGIRRHLNINITPIPMNKIPRYGIPKRGVRFSTPTSTHYTGNGSDENYPPKEKGWIKFDKEYKEAYKGATMFNVSTSINVKRVEVSLDDKYKRIKDVKNGKFDFTYRFGVLGKRDLKVIGYDKYGREIARLVHPIIIEEKPVENISYVKVNAKEIYYTGIEQEFIFEGSKDIVKIGLKINGENSGEILLKDGKGEMKGPFTQVGTFKVELVGYDKDGKVEATNSYNIIVREKSYIKMESKSEIYKENTTFNVEASNDIKEIEVSLDGKYNKRKAVINGKYEFSYRFGILGERTIKLVGYNANGEVVLTKEEKIVVREKSYIKMESKSEIYKENTTFNVEASNDIKEIEVSLDGKYNKRKAVINGKYSFSYRFGVLGERTIKLVGYNANGKVLLTKEEKIVVREKSYIKMESKTEIYKENTTFNVEASNDIKEIEVSLDGKYNKRKAVINGKYEFSYRFGVLGERTIKLVGYNANGKVLLTKEEKIVVREKSYIKILNNQYYYSRGRRYYFNGTTSSDIVKVRVTLDGKYPGVRYVRSGKYSFSYKFGVRGYRTIKVVGYDRKNKAVVSMIKRIRVR</sequence>
<dbReference type="EMBL" id="AP027059">
    <property type="protein sequence ID" value="BDU49467.1"/>
    <property type="molecule type" value="Genomic_DNA"/>
</dbReference>
<protein>
    <recommendedName>
        <fullName evidence="2">Transglycosylase SLT domain-containing protein</fullName>
    </recommendedName>
</protein>
<organism evidence="3 4">
    <name type="scientific">Haliovirga abyssi</name>
    <dbReference type="NCBI Taxonomy" id="2996794"/>
    <lineage>
        <taxon>Bacteria</taxon>
        <taxon>Fusobacteriati</taxon>
        <taxon>Fusobacteriota</taxon>
        <taxon>Fusobacteriia</taxon>
        <taxon>Fusobacteriales</taxon>
        <taxon>Haliovirgaceae</taxon>
        <taxon>Haliovirga</taxon>
    </lineage>
</organism>
<keyword evidence="4" id="KW-1185">Reference proteome</keyword>
<evidence type="ECO:0000259" key="2">
    <source>
        <dbReference type="Pfam" id="PF01464"/>
    </source>
</evidence>
<dbReference type="InterPro" id="IPR023346">
    <property type="entry name" value="Lysozyme-like_dom_sf"/>
</dbReference>
<dbReference type="Pfam" id="PF01464">
    <property type="entry name" value="SLT"/>
    <property type="match status" value="1"/>
</dbReference>
<dbReference type="RefSeq" id="WP_307904425.1">
    <property type="nucleotide sequence ID" value="NZ_AP027059.1"/>
</dbReference>
<accession>A0AAU9DI68</accession>
<evidence type="ECO:0000313" key="4">
    <source>
        <dbReference type="Proteomes" id="UP001321582"/>
    </source>
</evidence>
<dbReference type="Proteomes" id="UP001321582">
    <property type="component" value="Chromosome"/>
</dbReference>
<evidence type="ECO:0000256" key="1">
    <source>
        <dbReference type="SAM" id="SignalP"/>
    </source>
</evidence>
<gene>
    <name evidence="3" type="ORF">HLVA_00360</name>
</gene>
<dbReference type="AlphaFoldDB" id="A0AAU9DI68"/>
<feature type="domain" description="Transglycosylase SLT" evidence="2">
    <location>
        <begin position="87"/>
        <end position="194"/>
    </location>
</feature>
<reference evidence="3 4" key="1">
    <citation type="submission" date="2022-11" db="EMBL/GenBank/DDBJ databases">
        <title>Haliovirga abyssi gen. nov., sp. nov., a mesophilic fermentative bacterium isolated from the Iheya North hydrothermal field and the proposal of Haliovirgaceae fam. nov.</title>
        <authorList>
            <person name="Miyazaki U."/>
            <person name="Tame A."/>
            <person name="Miyazaki J."/>
            <person name="Takai K."/>
            <person name="Sawayama S."/>
            <person name="Kitajima M."/>
            <person name="Okamoto A."/>
            <person name="Nakagawa S."/>
        </authorList>
    </citation>
    <scope>NUCLEOTIDE SEQUENCE [LARGE SCALE GENOMIC DNA]</scope>
    <source>
        <strain evidence="3 4">IC12</strain>
    </source>
</reference>
<name>A0AAU9DI68_9FUSO</name>
<proteinExistence type="predicted"/>
<dbReference type="Gene3D" id="1.10.530.10">
    <property type="match status" value="1"/>
</dbReference>
<feature type="signal peptide" evidence="1">
    <location>
        <begin position="1"/>
        <end position="27"/>
    </location>
</feature>
<keyword evidence="1" id="KW-0732">Signal</keyword>
<dbReference type="PROSITE" id="PS51257">
    <property type="entry name" value="PROKAR_LIPOPROTEIN"/>
    <property type="match status" value="1"/>
</dbReference>
<dbReference type="SUPFAM" id="SSF53955">
    <property type="entry name" value="Lysozyme-like"/>
    <property type="match status" value="1"/>
</dbReference>